<reference evidence="3" key="1">
    <citation type="submission" date="2018-12" db="EMBL/GenBank/DDBJ databases">
        <title>Tengunoibacter tsumagoiensis gen. nov., sp. nov., Dictyobacter kobayashii sp. nov., D. alpinus sp. nov., and D. joshuensis sp. nov. and description of Dictyobacteraceae fam. nov. within the order Ktedonobacterales isolated from Tengu-no-mugimeshi.</title>
        <authorList>
            <person name="Wang C.M."/>
            <person name="Zheng Y."/>
            <person name="Sakai Y."/>
            <person name="Toyoda A."/>
            <person name="Minakuchi Y."/>
            <person name="Abe K."/>
            <person name="Yokota A."/>
            <person name="Yabe S."/>
        </authorList>
    </citation>
    <scope>NUCLEOTIDE SEQUENCE [LARGE SCALE GENOMIC DNA]</scope>
    <source>
        <strain evidence="3">Uno16</strain>
    </source>
</reference>
<gene>
    <name evidence="1" type="ORF">KDA_00130</name>
    <name evidence="2" type="ORF">KDA_46490</name>
</gene>
<dbReference type="EMBL" id="BIFT01000001">
    <property type="protein sequence ID" value="GCE24529.1"/>
    <property type="molecule type" value="Genomic_DNA"/>
</dbReference>
<organism evidence="2 3">
    <name type="scientific">Dictyobacter alpinus</name>
    <dbReference type="NCBI Taxonomy" id="2014873"/>
    <lineage>
        <taxon>Bacteria</taxon>
        <taxon>Bacillati</taxon>
        <taxon>Chloroflexota</taxon>
        <taxon>Ktedonobacteria</taxon>
        <taxon>Ktedonobacterales</taxon>
        <taxon>Dictyobacteraceae</taxon>
        <taxon>Dictyobacter</taxon>
    </lineage>
</organism>
<proteinExistence type="predicted"/>
<name>A0A402BCS7_9CHLR</name>
<dbReference type="Proteomes" id="UP000287171">
    <property type="component" value="Unassembled WGS sequence"/>
</dbReference>
<keyword evidence="3" id="KW-1185">Reference proteome</keyword>
<evidence type="ECO:0000313" key="2">
    <source>
        <dbReference type="EMBL" id="GCE29165.1"/>
    </source>
</evidence>
<sequence>MSPLLSLLFGSASPLLNPDSAGVVPLCGEDGKERRETESVSLKESCVDGSARKRAHGMNTVTQIVKTEKSESLREISFL</sequence>
<protein>
    <submittedName>
        <fullName evidence="2">Uncharacterized protein</fullName>
    </submittedName>
</protein>
<dbReference type="AlphaFoldDB" id="A0A402BCS7"/>
<dbReference type="EMBL" id="BIFT01000001">
    <property type="protein sequence ID" value="GCE29165.1"/>
    <property type="molecule type" value="Genomic_DNA"/>
</dbReference>
<evidence type="ECO:0000313" key="3">
    <source>
        <dbReference type="Proteomes" id="UP000287171"/>
    </source>
</evidence>
<reference evidence="2" key="2">
    <citation type="journal article" date="2019" name="Int. J. Syst. Evol. Microbiol.">
        <title>Tengunoibacter tsumagoiensis gen. nov., sp. nov., Dictyobacter kobayashii sp. nov., Dictyobacter alpinus sp. nov., and description of Dictyobacteraceae fam. nov. within the order Ktedonobacterales isolated from Tengu-no-mugimeshi, a soil-like granular mass of micro-organisms, and emended descriptions of the genera Ktedonobacter and Dictyobacter.</title>
        <authorList>
            <person name="Wang C."/>
            <person name="Zheng Y."/>
            <person name="Sakai Y."/>
            <person name="Toyoda A."/>
            <person name="Minakuchi Y."/>
            <person name="Abe K."/>
            <person name="Yokota A."/>
            <person name="Yabe S."/>
        </authorList>
    </citation>
    <scope>NUCLEOTIDE SEQUENCE</scope>
    <source>
        <strain evidence="2">Uno16</strain>
    </source>
</reference>
<accession>A0A402BCS7</accession>
<comment type="caution">
    <text evidence="2">The sequence shown here is derived from an EMBL/GenBank/DDBJ whole genome shotgun (WGS) entry which is preliminary data.</text>
</comment>
<evidence type="ECO:0000313" key="1">
    <source>
        <dbReference type="EMBL" id="GCE24529.1"/>
    </source>
</evidence>